<dbReference type="Gene3D" id="3.10.180.10">
    <property type="entry name" value="2,3-Dihydroxybiphenyl 1,2-Dioxygenase, domain 1"/>
    <property type="match status" value="1"/>
</dbReference>
<dbReference type="RefSeq" id="WP_138572001.1">
    <property type="nucleotide sequence ID" value="NZ_CP040818.1"/>
</dbReference>
<gene>
    <name evidence="2" type="ORF">FDP22_09265</name>
</gene>
<dbReference type="KEGG" id="ppru:FDP22_09265"/>
<dbReference type="PROSITE" id="PS51819">
    <property type="entry name" value="VOC"/>
    <property type="match status" value="1"/>
</dbReference>
<dbReference type="Proteomes" id="UP000305888">
    <property type="component" value="Chromosome"/>
</dbReference>
<reference evidence="2 3" key="1">
    <citation type="submission" date="2019-06" db="EMBL/GenBank/DDBJ databases">
        <title>Genome sequence of Rhodobacteraceae bacterium D4M1.</title>
        <authorList>
            <person name="Cao J."/>
        </authorList>
    </citation>
    <scope>NUCLEOTIDE SEQUENCE [LARGE SCALE GENOMIC DNA]</scope>
    <source>
        <strain evidence="2 3">D4M1</strain>
    </source>
</reference>
<dbReference type="SUPFAM" id="SSF54593">
    <property type="entry name" value="Glyoxalase/Bleomycin resistance protein/Dihydroxybiphenyl dioxygenase"/>
    <property type="match status" value="1"/>
</dbReference>
<organism evidence="2 3">
    <name type="scientific">Paroceanicella profunda</name>
    <dbReference type="NCBI Taxonomy" id="2579971"/>
    <lineage>
        <taxon>Bacteria</taxon>
        <taxon>Pseudomonadati</taxon>
        <taxon>Pseudomonadota</taxon>
        <taxon>Alphaproteobacteria</taxon>
        <taxon>Rhodobacterales</taxon>
        <taxon>Paracoccaceae</taxon>
        <taxon>Paroceanicella</taxon>
    </lineage>
</organism>
<proteinExistence type="predicted"/>
<dbReference type="InterPro" id="IPR037523">
    <property type="entry name" value="VOC_core"/>
</dbReference>
<evidence type="ECO:0000313" key="3">
    <source>
        <dbReference type="Proteomes" id="UP000305888"/>
    </source>
</evidence>
<keyword evidence="3" id="KW-1185">Reference proteome</keyword>
<accession>A0A5B8FHA3</accession>
<dbReference type="Pfam" id="PF00903">
    <property type="entry name" value="Glyoxalase"/>
    <property type="match status" value="1"/>
</dbReference>
<dbReference type="InterPro" id="IPR029068">
    <property type="entry name" value="Glyas_Bleomycin-R_OHBP_Dase"/>
</dbReference>
<dbReference type="AlphaFoldDB" id="A0A5B8FHA3"/>
<dbReference type="OrthoDB" id="2613830at2"/>
<sequence length="137" mass="15122">MARLRHIAIMVRDLEAATKFYKDVFEFEDAGSETIGAGTANYLTDGVINLALLHFTDKTPEEMDKLAGLNHFGIQVDDVAKYEDRVNAAGGCFFFELAGSKQGNSERKYKDPEGVVFDISKHGWVGTDGRLKTEAAE</sequence>
<name>A0A5B8FHA3_9RHOB</name>
<protein>
    <submittedName>
        <fullName evidence="2">VOC family protein</fullName>
    </submittedName>
</protein>
<evidence type="ECO:0000313" key="2">
    <source>
        <dbReference type="EMBL" id="QDL91947.1"/>
    </source>
</evidence>
<evidence type="ECO:0000259" key="1">
    <source>
        <dbReference type="PROSITE" id="PS51819"/>
    </source>
</evidence>
<dbReference type="EMBL" id="CP040818">
    <property type="protein sequence ID" value="QDL91947.1"/>
    <property type="molecule type" value="Genomic_DNA"/>
</dbReference>
<feature type="domain" description="VOC" evidence="1">
    <location>
        <begin position="3"/>
        <end position="122"/>
    </location>
</feature>
<dbReference type="InterPro" id="IPR004360">
    <property type="entry name" value="Glyas_Fos-R_dOase_dom"/>
</dbReference>